<proteinExistence type="predicted"/>
<dbReference type="PANTHER" id="PTHR38008:SF1">
    <property type="entry name" value="DUF333 DOMAIN-CONTAINING PROTEIN"/>
    <property type="match status" value="1"/>
</dbReference>
<name>A0A0T9PJZ1_9GAMM</name>
<evidence type="ECO:0000313" key="2">
    <source>
        <dbReference type="EMBL" id="CNH67326.1"/>
    </source>
</evidence>
<dbReference type="Proteomes" id="UP000038204">
    <property type="component" value="Unassembled WGS sequence"/>
</dbReference>
<dbReference type="EMBL" id="CQBK01000007">
    <property type="protein sequence ID" value="CNH67326.1"/>
    <property type="molecule type" value="Genomic_DNA"/>
</dbReference>
<feature type="chain" id="PRO_5006694672" evidence="1">
    <location>
        <begin position="23"/>
        <end position="107"/>
    </location>
</feature>
<feature type="signal peptide" evidence="1">
    <location>
        <begin position="1"/>
        <end position="22"/>
    </location>
</feature>
<keyword evidence="1" id="KW-0732">Signal</keyword>
<dbReference type="InterPro" id="IPR005590">
    <property type="entry name" value="DUF333"/>
</dbReference>
<keyword evidence="2" id="KW-0449">Lipoprotein</keyword>
<organism evidence="2 3">
    <name type="scientific">Yersinia similis</name>
    <dbReference type="NCBI Taxonomy" id="367190"/>
    <lineage>
        <taxon>Bacteria</taxon>
        <taxon>Pseudomonadati</taxon>
        <taxon>Pseudomonadota</taxon>
        <taxon>Gammaproteobacteria</taxon>
        <taxon>Enterobacterales</taxon>
        <taxon>Yersiniaceae</taxon>
        <taxon>Yersinia</taxon>
    </lineage>
</organism>
<accession>A0A0T9PJZ1</accession>
<evidence type="ECO:0000313" key="3">
    <source>
        <dbReference type="Proteomes" id="UP000038204"/>
    </source>
</evidence>
<dbReference type="PANTHER" id="PTHR38008">
    <property type="entry name" value="HEMOLYSIN-RELATED"/>
    <property type="match status" value="1"/>
</dbReference>
<protein>
    <submittedName>
        <fullName evidence="2">Putative lipoprotein</fullName>
    </submittedName>
</protein>
<sequence length="107" mass="11203">MRIFQGLVCCMALFLAACSSNGSNSNTLNNSETYEPEQQATSAIAYRNVNMSNDVNMSNSAAANCINAGGILANARQLHGGSVGMCQLPDGKRCDEGALLRGACPVR</sequence>
<gene>
    <name evidence="2" type="ORF">ERS008667_01206</name>
</gene>
<dbReference type="GeneID" id="96665732"/>
<dbReference type="AlphaFoldDB" id="A0A0T9PJZ1"/>
<dbReference type="Pfam" id="PF03891">
    <property type="entry name" value="DUF333"/>
    <property type="match status" value="1"/>
</dbReference>
<reference evidence="2 3" key="1">
    <citation type="submission" date="2015-03" db="EMBL/GenBank/DDBJ databases">
        <authorList>
            <person name="Murphy D."/>
        </authorList>
    </citation>
    <scope>NUCLEOTIDE SEQUENCE [LARGE SCALE GENOMIC DNA]</scope>
    <source>
        <strain evidence="2 3">Y233</strain>
    </source>
</reference>
<dbReference type="RefSeq" id="WP_072081270.1">
    <property type="nucleotide sequence ID" value="NZ_CABIHS010000037.1"/>
</dbReference>
<evidence type="ECO:0000256" key="1">
    <source>
        <dbReference type="SAM" id="SignalP"/>
    </source>
</evidence>
<dbReference type="PROSITE" id="PS51257">
    <property type="entry name" value="PROKAR_LIPOPROTEIN"/>
    <property type="match status" value="1"/>
</dbReference>